<evidence type="ECO:0000313" key="3">
    <source>
        <dbReference type="Proteomes" id="UP000463961"/>
    </source>
</evidence>
<keyword evidence="3" id="KW-1185">Reference proteome</keyword>
<dbReference type="Pfam" id="PF03432">
    <property type="entry name" value="Relaxase"/>
    <property type="match status" value="1"/>
</dbReference>
<proteinExistence type="predicted"/>
<dbReference type="AlphaFoldDB" id="A0A679HW02"/>
<dbReference type="Gene3D" id="3.30.930.30">
    <property type="match status" value="1"/>
</dbReference>
<evidence type="ECO:0000259" key="1">
    <source>
        <dbReference type="Pfam" id="PF03432"/>
    </source>
</evidence>
<dbReference type="InterPro" id="IPR005094">
    <property type="entry name" value="Endonuclease_MobA/VirD2"/>
</dbReference>
<organism evidence="2 3">
    <name type="scientific">Fluviibacter phosphoraccumulans</name>
    <dbReference type="NCBI Taxonomy" id="1751046"/>
    <lineage>
        <taxon>Bacteria</taxon>
        <taxon>Pseudomonadati</taxon>
        <taxon>Pseudomonadota</taxon>
        <taxon>Betaproteobacteria</taxon>
        <taxon>Rhodocyclales</taxon>
        <taxon>Fluviibacteraceae</taxon>
        <taxon>Fluviibacter</taxon>
    </lineage>
</organism>
<reference evidence="3" key="1">
    <citation type="submission" date="2020-01" db="EMBL/GenBank/DDBJ databases">
        <title>Phosphoaccumulans saitamaens gen. nov., sp. nov., a polyphosphate accumulating bacterium isolated from surface river water.</title>
        <authorList>
            <person name="Watanabe K."/>
            <person name="Suda W."/>
        </authorList>
    </citation>
    <scope>NUCLEOTIDE SEQUENCE [LARGE SCALE GENOMIC DNA]</scope>
    <source>
        <strain evidence="3">ICHIAU1</strain>
    </source>
</reference>
<protein>
    <recommendedName>
        <fullName evidence="1">MobA/VirD2-like nuclease domain-containing protein</fullName>
    </recommendedName>
</protein>
<name>A0A679HW02_9RHOO</name>
<accession>A0A679HW02</accession>
<evidence type="ECO:0000313" key="2">
    <source>
        <dbReference type="EMBL" id="BBU69052.1"/>
    </source>
</evidence>
<gene>
    <name evidence="2" type="ORF">ICHIAU1_13350</name>
</gene>
<dbReference type="RefSeq" id="WP_162050196.1">
    <property type="nucleotide sequence ID" value="NZ_AP019011.1"/>
</dbReference>
<dbReference type="OrthoDB" id="7173932at2"/>
<dbReference type="EMBL" id="AP022345">
    <property type="protein sequence ID" value="BBU69052.1"/>
    <property type="molecule type" value="Genomic_DNA"/>
</dbReference>
<feature type="domain" description="MobA/VirD2-like nuclease" evidence="1">
    <location>
        <begin position="103"/>
        <end position="210"/>
    </location>
</feature>
<dbReference type="Proteomes" id="UP000463961">
    <property type="component" value="Chromosome"/>
</dbReference>
<sequence>MTNEYDIRRWAEKLFYPVSLKGKVPRKDTTSKKLGATAAKTFSSHARLRGQIARTTGRSPEVMVKITNRLGAGKGMAAIRNHLTYITRNGKLDLETDTGERLTDKESIADYAHELKYQVRGRSVPEVSNRREAFNLILSMPDGTPPDKVREAARAFLGEEFGGQHRYCFTLHTDTDKPHVHACIQATPIRKGKRLNPRKADLQRWREGFAEQLRCIGIDANATPRKTRGATGKSSSQPGHHARKKQPILFRVMAQPVEWPQVYKSALNAWQRLARSMKQSLSATDQDEAIRIERFISGREPETPKKR</sequence>